<dbReference type="InterPro" id="IPR050052">
    <property type="entry name" value="ATP-dep_Clp_protease_ClpX"/>
</dbReference>
<feature type="domain" description="ATPase AAA-type core" evidence="1">
    <location>
        <begin position="630"/>
        <end position="798"/>
    </location>
</feature>
<dbReference type="GO" id="GO:0016887">
    <property type="term" value="F:ATP hydrolysis activity"/>
    <property type="evidence" value="ECO:0007669"/>
    <property type="project" value="InterPro"/>
</dbReference>
<dbReference type="InterPro" id="IPR003959">
    <property type="entry name" value="ATPase_AAA_core"/>
</dbReference>
<organism evidence="2 3">
    <name type="scientific">Helicobacter felis (strain ATCC 49179 / CCUG 28539 / NCTC 12436 / CS1)</name>
    <dbReference type="NCBI Taxonomy" id="936155"/>
    <lineage>
        <taxon>Bacteria</taxon>
        <taxon>Pseudomonadati</taxon>
        <taxon>Campylobacterota</taxon>
        <taxon>Epsilonproteobacteria</taxon>
        <taxon>Campylobacterales</taxon>
        <taxon>Helicobacteraceae</taxon>
        <taxon>Helicobacter</taxon>
    </lineage>
</organism>
<dbReference type="OrthoDB" id="9804062at2"/>
<dbReference type="HOGENOM" id="CLU_322828_0_0_7"/>
<dbReference type="Pfam" id="PF07724">
    <property type="entry name" value="AAA_2"/>
    <property type="match status" value="1"/>
</dbReference>
<dbReference type="GO" id="GO:0008233">
    <property type="term" value="F:peptidase activity"/>
    <property type="evidence" value="ECO:0007669"/>
    <property type="project" value="UniProtKB-KW"/>
</dbReference>
<reference evidence="2 3" key="1">
    <citation type="journal article" date="2011" name="Genome Biol. Evol.">
        <title>Comparative whole genome sequence analysis of the carcinogenic bacterial model pathogen Helicobacter felis.</title>
        <authorList>
            <person name="Arnold I.C."/>
            <person name="Zigova Z."/>
            <person name="Holden M."/>
            <person name="Lawley T.D."/>
            <person name="Rad R."/>
            <person name="Dougan G."/>
            <person name="Falkow S."/>
            <person name="Bentley S.D."/>
            <person name="Muller A."/>
        </authorList>
    </citation>
    <scope>NUCLEOTIDE SEQUENCE [LARGE SCALE GENOMIC DNA]</scope>
    <source>
        <strain evidence="3">ATCC 49179 / CCUG 28539 / NCTC 12436 / CS1</strain>
    </source>
</reference>
<gene>
    <name evidence="2" type="ordered locus">Hfelis_06050</name>
</gene>
<dbReference type="AlphaFoldDB" id="E7AAG7"/>
<dbReference type="GeneID" id="36133867"/>
<proteinExistence type="predicted"/>
<keyword evidence="2" id="KW-0547">Nucleotide-binding</keyword>
<dbReference type="PANTHER" id="PTHR48102:SF7">
    <property type="entry name" value="ATP-DEPENDENT CLP PROTEASE ATP-BINDING SUBUNIT CLPX-LIKE, MITOCHONDRIAL"/>
    <property type="match status" value="1"/>
</dbReference>
<keyword evidence="2" id="KW-0067">ATP-binding</keyword>
<evidence type="ECO:0000259" key="1">
    <source>
        <dbReference type="Pfam" id="PF07724"/>
    </source>
</evidence>
<dbReference type="KEGG" id="hfe:HFELIS_06050"/>
<evidence type="ECO:0000313" key="2">
    <source>
        <dbReference type="EMBL" id="CBY82689.1"/>
    </source>
</evidence>
<dbReference type="GO" id="GO:0005524">
    <property type="term" value="F:ATP binding"/>
    <property type="evidence" value="ECO:0007669"/>
    <property type="project" value="UniProtKB-KW"/>
</dbReference>
<dbReference type="SUPFAM" id="SSF52540">
    <property type="entry name" value="P-loop containing nucleoside triphosphate hydrolases"/>
    <property type="match status" value="1"/>
</dbReference>
<keyword evidence="2" id="KW-0378">Hydrolase</keyword>
<accession>E7AAG7</accession>
<keyword evidence="2" id="KW-0645">Protease</keyword>
<dbReference type="GO" id="GO:0051603">
    <property type="term" value="P:proteolysis involved in protein catabolic process"/>
    <property type="evidence" value="ECO:0007669"/>
    <property type="project" value="TreeGrafter"/>
</dbReference>
<dbReference type="Proteomes" id="UP000007934">
    <property type="component" value="Chromosome"/>
</dbReference>
<dbReference type="InterPro" id="IPR027417">
    <property type="entry name" value="P-loop_NTPase"/>
</dbReference>
<sequence length="896" mass="103709">MGQSKKDMDVYELKRYLILQRAGCLAWMADHAYKNFGWVTLTPFHQAQGSHLAWEKIAEDQDRYVLEGAEELEWLQEYPYRAYYFFGGISRERQAVQQEIIFENSLEVIDFLIDLYKPYAHLDPKFSQYEMMAHLALLNTEEEKDFDKRLHEEALQAWSFSLEIEIEKICNQTNSQVKIPLKSLRLFPKALSPALEKYRWGDTYIFQTTYTPLSNLPKFDPKLLNTLLSGAIKTLQKDLAGIIDGFVRPERKPKFRRKVRKQLAKLCLKKYHGVLTPERMVDYKLDQPKEDSYLKKYHFTLQGQDHYYIEQLLWIWIAQRLLEIFNGSLETRAICDQLLARLDPKQAQDFEGAFYHDYRSLKGPISWALIDQLNLPLALFKEDKRVVIAPNPDFKPHVFLSEQPNNREAVRFLLSFSTRSQKEREEILSTLGDLIPTYTPPTPRAPSKFPLLSTDLQEDFILHCLHLIDANMEALFFDDREAFIRTILGAQDQFLKEKTNLEIEDQSQFLTEKTALAEGFAKWYAKTIGIDIEMEALFFDDREAFIRKFLQAQHLFLKENAQDEVLTSLAPKTPPLAPKTSQASHEKYSPKAIKAYLDQFVIGQEQAKKQMSLVFSDHYKRIRGQSSLEKANAICIGPSGSGKTFLIEMATKYLDLPYCIANAASFTPTGYIGNETNQMFATLYSSADKDIQKAQKGVLVLDEIDKLGQGSWHDKEWRQGVQNELLKVIEKGIVSFDYGGRASGETITLQTDHMLFIVLGHFEKLWKDNSSSEKLPQFSNEDLIECGMKREFLRRFSVRVVFEAVDIEMLTELLDRRLKPFQEEFRAEGSVLEFSQEAKHLLVKNALKEGVGMSGLDQKLHEVLMPLRFDLENYYGLRCLIDFDHLGGVKVMLSEL</sequence>
<dbReference type="Gene3D" id="3.40.50.300">
    <property type="entry name" value="P-loop containing nucleotide triphosphate hydrolases"/>
    <property type="match status" value="1"/>
</dbReference>
<evidence type="ECO:0000313" key="3">
    <source>
        <dbReference type="Proteomes" id="UP000007934"/>
    </source>
</evidence>
<keyword evidence="3" id="KW-1185">Reference proteome</keyword>
<dbReference type="PANTHER" id="PTHR48102">
    <property type="entry name" value="ATP-DEPENDENT CLP PROTEASE ATP-BINDING SUBUNIT CLPX-LIKE, MITOCHONDRIAL-RELATED"/>
    <property type="match status" value="1"/>
</dbReference>
<protein>
    <submittedName>
        <fullName evidence="2">ATP-dependent Clp protease ATP-binding subunit ClpX</fullName>
    </submittedName>
</protein>
<name>E7AAG7_HELFC</name>
<dbReference type="eggNOG" id="COG1219">
    <property type="taxonomic scope" value="Bacteria"/>
</dbReference>
<dbReference type="STRING" id="936155.HFELIS_06050"/>
<dbReference type="EMBL" id="FQ670179">
    <property type="protein sequence ID" value="CBY82689.1"/>
    <property type="molecule type" value="Genomic_DNA"/>
</dbReference>
<dbReference type="RefSeq" id="WP_013469058.1">
    <property type="nucleotide sequence ID" value="NC_014810.2"/>
</dbReference>